<feature type="domain" description="Proliferating cell nuclear antigen PCNA C-terminal" evidence="4">
    <location>
        <begin position="133"/>
        <end position="257"/>
    </location>
</feature>
<dbReference type="GO" id="GO:0003677">
    <property type="term" value="F:DNA binding"/>
    <property type="evidence" value="ECO:0007669"/>
    <property type="project" value="UniProtKB-KW"/>
</dbReference>
<dbReference type="NCBIfam" id="TIGR00590">
    <property type="entry name" value="pcna"/>
    <property type="match status" value="1"/>
</dbReference>
<name>A0A6C0DPC2_9ZZZZ</name>
<dbReference type="CDD" id="cd00577">
    <property type="entry name" value="PCNA"/>
    <property type="match status" value="1"/>
</dbReference>
<evidence type="ECO:0000256" key="1">
    <source>
        <dbReference type="ARBA" id="ARBA00010462"/>
    </source>
</evidence>
<dbReference type="AlphaFoldDB" id="A0A6C0DPC2"/>
<dbReference type="Pfam" id="PF02747">
    <property type="entry name" value="PCNA_C"/>
    <property type="match status" value="1"/>
</dbReference>
<dbReference type="Pfam" id="PF00705">
    <property type="entry name" value="PCNA_N"/>
    <property type="match status" value="1"/>
</dbReference>
<reference evidence="5" key="1">
    <citation type="journal article" date="2020" name="Nature">
        <title>Giant virus diversity and host interactions through global metagenomics.</title>
        <authorList>
            <person name="Schulz F."/>
            <person name="Roux S."/>
            <person name="Paez-Espino D."/>
            <person name="Jungbluth S."/>
            <person name="Walsh D.A."/>
            <person name="Denef V.J."/>
            <person name="McMahon K.D."/>
            <person name="Konstantinidis K.T."/>
            <person name="Eloe-Fadrosh E.A."/>
            <person name="Kyrpides N.C."/>
            <person name="Woyke T."/>
        </authorList>
    </citation>
    <scope>NUCLEOTIDE SEQUENCE</scope>
    <source>
        <strain evidence="5">GVMAG-M-3300023174-24</strain>
    </source>
</reference>
<dbReference type="HAMAP" id="MF_00317">
    <property type="entry name" value="DNApol_clamp_arch"/>
    <property type="match status" value="1"/>
</dbReference>
<sequence length="262" mass="30268">MNIVINNQQKSECFACIFQHIKLFCEHINIMFEKERMYIQSMDSARVSIFEISIPSTWFDVYEHNKPGTMLIGVSSTLLYKILNTRDKIQDTNIVFNTDDSDKLFINFVCENKTIFDKHFEIPLIDLDTDVLGIPDFDSQAEFSIQSITFASIISQLKLFSDTIDINCTEEKIILESNSVESGKMTVDINIDDLTSFSINEGETLRLSFSLALLHNICMFNKIAKDMEIHLTDNYPMKIIYYLGDEHTKITFYLAPKINDNE</sequence>
<organism evidence="5">
    <name type="scientific">viral metagenome</name>
    <dbReference type="NCBI Taxonomy" id="1070528"/>
    <lineage>
        <taxon>unclassified sequences</taxon>
        <taxon>metagenomes</taxon>
        <taxon>organismal metagenomes</taxon>
    </lineage>
</organism>
<dbReference type="PANTHER" id="PTHR11352:SF0">
    <property type="entry name" value="PROLIFERATING CELL NUCLEAR ANTIGEN"/>
    <property type="match status" value="1"/>
</dbReference>
<dbReference type="EMBL" id="MN739635">
    <property type="protein sequence ID" value="QHT17425.1"/>
    <property type="molecule type" value="Genomic_DNA"/>
</dbReference>
<protein>
    <recommendedName>
        <fullName evidence="6">Proliferating cell nuclear antigen PCNA C-terminal domain-containing protein</fullName>
    </recommendedName>
</protein>
<dbReference type="PANTHER" id="PTHR11352">
    <property type="entry name" value="PROLIFERATING CELL NUCLEAR ANTIGEN"/>
    <property type="match status" value="1"/>
</dbReference>
<dbReference type="SUPFAM" id="SSF55979">
    <property type="entry name" value="DNA clamp"/>
    <property type="match status" value="2"/>
</dbReference>
<dbReference type="InterPro" id="IPR046938">
    <property type="entry name" value="DNA_clamp_sf"/>
</dbReference>
<keyword evidence="2" id="KW-0238">DNA-binding</keyword>
<evidence type="ECO:0000259" key="4">
    <source>
        <dbReference type="Pfam" id="PF02747"/>
    </source>
</evidence>
<feature type="domain" description="Proliferating cell nuclear antigen PCNA N-terminal" evidence="3">
    <location>
        <begin position="14"/>
        <end position="130"/>
    </location>
</feature>
<comment type="similarity">
    <text evidence="1">Belongs to the PCNA family.</text>
</comment>
<dbReference type="GO" id="GO:0006275">
    <property type="term" value="P:regulation of DNA replication"/>
    <property type="evidence" value="ECO:0007669"/>
    <property type="project" value="InterPro"/>
</dbReference>
<evidence type="ECO:0000259" key="3">
    <source>
        <dbReference type="Pfam" id="PF00705"/>
    </source>
</evidence>
<accession>A0A6C0DPC2</accession>
<dbReference type="GO" id="GO:0030337">
    <property type="term" value="F:DNA polymerase processivity factor activity"/>
    <property type="evidence" value="ECO:0007669"/>
    <property type="project" value="InterPro"/>
</dbReference>
<evidence type="ECO:0000256" key="2">
    <source>
        <dbReference type="ARBA" id="ARBA00023125"/>
    </source>
</evidence>
<dbReference type="Gene3D" id="3.70.10.10">
    <property type="match status" value="1"/>
</dbReference>
<evidence type="ECO:0008006" key="6">
    <source>
        <dbReference type="Google" id="ProtNLM"/>
    </source>
</evidence>
<dbReference type="InterPro" id="IPR022649">
    <property type="entry name" value="Pr_cel_nuc_antig_C"/>
</dbReference>
<evidence type="ECO:0000313" key="5">
    <source>
        <dbReference type="EMBL" id="QHT17425.1"/>
    </source>
</evidence>
<dbReference type="GO" id="GO:0006272">
    <property type="term" value="P:leading strand elongation"/>
    <property type="evidence" value="ECO:0007669"/>
    <property type="project" value="TreeGrafter"/>
</dbReference>
<dbReference type="InterPro" id="IPR000730">
    <property type="entry name" value="Pr_cel_nuc_antig"/>
</dbReference>
<proteinExistence type="inferred from homology"/>
<dbReference type="InterPro" id="IPR022648">
    <property type="entry name" value="Pr_cel_nuc_antig_N"/>
</dbReference>
<dbReference type="PRINTS" id="PR00339">
    <property type="entry name" value="PCNACYCLIN"/>
</dbReference>